<sequence length="279" mass="29961">MIGNSVLRRMFTRTEVWIGLIIIFGIVAISLLAPWLFPRGPWAMGGRPFLPPMTDMRFPLGTDTTGRDILAGLVWGGRVSLLIGLVSTVVSVVIGVVIGAIAGYGGGHVDSALMRFTEIFQVVPSFALALVLVAVLQPSVGSIVMAIGVVSWPPVARLVRAEFLSLRSRDFVLAARLQGQSAWAIMFRQILPNVASPIIVMGSLMVATAILLESSLSFLGLGDPNQMSWGFMIGASRTVLRQAWWMATFPGLAIAITVLALNVLGEALNDALNIHSRNR</sequence>
<name>A0A7X0FB41_9HYPH</name>
<organism evidence="11 12">
    <name type="scientific">Aminobacter aganoensis</name>
    <dbReference type="NCBI Taxonomy" id="83264"/>
    <lineage>
        <taxon>Bacteria</taxon>
        <taxon>Pseudomonadati</taxon>
        <taxon>Pseudomonadota</taxon>
        <taxon>Alphaproteobacteria</taxon>
        <taxon>Hyphomicrobiales</taxon>
        <taxon>Phyllobacteriaceae</taxon>
        <taxon>Aminobacter</taxon>
    </lineage>
</organism>
<dbReference type="Gene3D" id="1.10.3720.10">
    <property type="entry name" value="MetI-like"/>
    <property type="match status" value="1"/>
</dbReference>
<reference evidence="11 12" key="1">
    <citation type="submission" date="2020-08" db="EMBL/GenBank/DDBJ databases">
        <title>Genomic Encyclopedia of Type Strains, Phase IV (KMG-IV): sequencing the most valuable type-strain genomes for metagenomic binning, comparative biology and taxonomic classification.</title>
        <authorList>
            <person name="Goeker M."/>
        </authorList>
    </citation>
    <scope>NUCLEOTIDE SEQUENCE [LARGE SCALE GENOMIC DNA]</scope>
    <source>
        <strain evidence="11 12">DSM 7051</strain>
    </source>
</reference>
<keyword evidence="8 9" id="KW-0472">Membrane</keyword>
<dbReference type="SUPFAM" id="SSF161098">
    <property type="entry name" value="MetI-like"/>
    <property type="match status" value="1"/>
</dbReference>
<dbReference type="GO" id="GO:0015833">
    <property type="term" value="P:peptide transport"/>
    <property type="evidence" value="ECO:0007669"/>
    <property type="project" value="UniProtKB-KW"/>
</dbReference>
<keyword evidence="5" id="KW-0571">Peptide transport</keyword>
<dbReference type="InterPro" id="IPR035906">
    <property type="entry name" value="MetI-like_sf"/>
</dbReference>
<keyword evidence="12" id="KW-1185">Reference proteome</keyword>
<dbReference type="GO" id="GO:0015031">
    <property type="term" value="P:protein transport"/>
    <property type="evidence" value="ECO:0007669"/>
    <property type="project" value="UniProtKB-KW"/>
</dbReference>
<dbReference type="CDD" id="cd06261">
    <property type="entry name" value="TM_PBP2"/>
    <property type="match status" value="1"/>
</dbReference>
<protein>
    <submittedName>
        <fullName evidence="11">Peptide/nickel transport system permease protein</fullName>
    </submittedName>
</protein>
<keyword evidence="3" id="KW-1003">Cell membrane</keyword>
<comment type="similarity">
    <text evidence="9">Belongs to the binding-protein-dependent transport system permease family.</text>
</comment>
<keyword evidence="6" id="KW-0653">Protein transport</keyword>
<feature type="transmembrane region" description="Helical" evidence="9">
    <location>
        <begin position="81"/>
        <end position="104"/>
    </location>
</feature>
<evidence type="ECO:0000313" key="12">
    <source>
        <dbReference type="Proteomes" id="UP000536262"/>
    </source>
</evidence>
<dbReference type="InterPro" id="IPR050366">
    <property type="entry name" value="BP-dependent_transpt_permease"/>
</dbReference>
<evidence type="ECO:0000256" key="8">
    <source>
        <dbReference type="ARBA" id="ARBA00023136"/>
    </source>
</evidence>
<feature type="transmembrane region" description="Helical" evidence="9">
    <location>
        <begin position="197"/>
        <end position="222"/>
    </location>
</feature>
<feature type="transmembrane region" description="Helical" evidence="9">
    <location>
        <begin position="116"/>
        <end position="136"/>
    </location>
</feature>
<proteinExistence type="inferred from homology"/>
<feature type="transmembrane region" description="Helical" evidence="9">
    <location>
        <begin position="243"/>
        <end position="264"/>
    </location>
</feature>
<evidence type="ECO:0000256" key="9">
    <source>
        <dbReference type="RuleBase" id="RU363032"/>
    </source>
</evidence>
<evidence type="ECO:0000256" key="2">
    <source>
        <dbReference type="ARBA" id="ARBA00022448"/>
    </source>
</evidence>
<dbReference type="EMBL" id="JACHOU010000012">
    <property type="protein sequence ID" value="MBB6356243.1"/>
    <property type="molecule type" value="Genomic_DNA"/>
</dbReference>
<evidence type="ECO:0000259" key="10">
    <source>
        <dbReference type="PROSITE" id="PS50928"/>
    </source>
</evidence>
<keyword evidence="2 9" id="KW-0813">Transport</keyword>
<dbReference type="Pfam" id="PF00528">
    <property type="entry name" value="BPD_transp_1"/>
    <property type="match status" value="1"/>
</dbReference>
<evidence type="ECO:0000256" key="3">
    <source>
        <dbReference type="ARBA" id="ARBA00022475"/>
    </source>
</evidence>
<keyword evidence="4 9" id="KW-0812">Transmembrane</keyword>
<evidence type="ECO:0000256" key="5">
    <source>
        <dbReference type="ARBA" id="ARBA00022856"/>
    </source>
</evidence>
<dbReference type="PROSITE" id="PS50928">
    <property type="entry name" value="ABC_TM1"/>
    <property type="match status" value="1"/>
</dbReference>
<comment type="caution">
    <text evidence="11">The sequence shown here is derived from an EMBL/GenBank/DDBJ whole genome shotgun (WGS) entry which is preliminary data.</text>
</comment>
<evidence type="ECO:0000256" key="6">
    <source>
        <dbReference type="ARBA" id="ARBA00022927"/>
    </source>
</evidence>
<evidence type="ECO:0000256" key="4">
    <source>
        <dbReference type="ARBA" id="ARBA00022692"/>
    </source>
</evidence>
<feature type="domain" description="ABC transmembrane type-1" evidence="10">
    <location>
        <begin position="77"/>
        <end position="265"/>
    </location>
</feature>
<dbReference type="InterPro" id="IPR000515">
    <property type="entry name" value="MetI-like"/>
</dbReference>
<keyword evidence="7 9" id="KW-1133">Transmembrane helix</keyword>
<dbReference type="AlphaFoldDB" id="A0A7X0FB41"/>
<dbReference type="GO" id="GO:0055085">
    <property type="term" value="P:transmembrane transport"/>
    <property type="evidence" value="ECO:0007669"/>
    <property type="project" value="InterPro"/>
</dbReference>
<gene>
    <name evidence="11" type="ORF">GGR00_004051</name>
</gene>
<comment type="subcellular location">
    <subcellularLocation>
        <location evidence="1 9">Cell membrane</location>
        <topology evidence="1 9">Multi-pass membrane protein</topology>
    </subcellularLocation>
</comment>
<dbReference type="PANTHER" id="PTHR43386:SF1">
    <property type="entry name" value="D,D-DIPEPTIDE TRANSPORT SYSTEM PERMEASE PROTEIN DDPC-RELATED"/>
    <property type="match status" value="1"/>
</dbReference>
<feature type="transmembrane region" description="Helical" evidence="9">
    <location>
        <begin position="16"/>
        <end position="37"/>
    </location>
</feature>
<accession>A0A7X0FB41</accession>
<evidence type="ECO:0000256" key="1">
    <source>
        <dbReference type="ARBA" id="ARBA00004651"/>
    </source>
</evidence>
<dbReference type="PANTHER" id="PTHR43386">
    <property type="entry name" value="OLIGOPEPTIDE TRANSPORT SYSTEM PERMEASE PROTEIN APPC"/>
    <property type="match status" value="1"/>
</dbReference>
<dbReference type="Proteomes" id="UP000536262">
    <property type="component" value="Unassembled WGS sequence"/>
</dbReference>
<dbReference type="GO" id="GO:0005886">
    <property type="term" value="C:plasma membrane"/>
    <property type="evidence" value="ECO:0007669"/>
    <property type="project" value="UniProtKB-SubCell"/>
</dbReference>
<evidence type="ECO:0000256" key="7">
    <source>
        <dbReference type="ARBA" id="ARBA00022989"/>
    </source>
</evidence>
<evidence type="ECO:0000313" key="11">
    <source>
        <dbReference type="EMBL" id="MBB6356243.1"/>
    </source>
</evidence>